<dbReference type="AlphaFoldDB" id="A0A641XZZ5"/>
<reference evidence="1" key="1">
    <citation type="journal article" date="2019" name="Nat. Med.">
        <title>A library of human gut bacterial isolates paired with longitudinal multiomics data enables mechanistic microbiome research.</title>
        <authorList>
            <person name="Poyet M."/>
            <person name="Groussin M."/>
            <person name="Gibbons S.M."/>
            <person name="Avila-Pacheco J."/>
            <person name="Jiang X."/>
            <person name="Kearney S.M."/>
            <person name="Perrotta A.R."/>
            <person name="Berdy B."/>
            <person name="Zhao S."/>
            <person name="Lieberman T.D."/>
            <person name="Swanson P.K."/>
            <person name="Smith M."/>
            <person name="Roesemann S."/>
            <person name="Alexander J.E."/>
            <person name="Rich S.A."/>
            <person name="Livny J."/>
            <person name="Vlamakis H."/>
            <person name="Clish C."/>
            <person name="Bullock K."/>
            <person name="Deik A."/>
            <person name="Scott J."/>
            <person name="Pierce K.A."/>
            <person name="Xavier R.J."/>
            <person name="Alm E.J."/>
        </authorList>
    </citation>
    <scope>NUCLEOTIDE SEQUENCE</scope>
    <source>
        <strain evidence="1">BIOML-A68</strain>
    </source>
</reference>
<organism evidence="1">
    <name type="scientific">Bacteroides ovatus</name>
    <dbReference type="NCBI Taxonomy" id="28116"/>
    <lineage>
        <taxon>Bacteria</taxon>
        <taxon>Pseudomonadati</taxon>
        <taxon>Bacteroidota</taxon>
        <taxon>Bacteroidia</taxon>
        <taxon>Bacteroidales</taxon>
        <taxon>Bacteroidaceae</taxon>
        <taxon>Bacteroides</taxon>
    </lineage>
</organism>
<accession>A0A641XZZ5</accession>
<gene>
    <name evidence="1" type="ORF">F3C73_26415</name>
</gene>
<protein>
    <submittedName>
        <fullName evidence="1">Uncharacterized protein</fullName>
    </submittedName>
</protein>
<comment type="caution">
    <text evidence="1">The sequence shown here is derived from an EMBL/GenBank/DDBJ whole genome shotgun (WGS) entry which is preliminary data.</text>
</comment>
<sequence length="153" mass="18230">MLTKPVYGWSDFQLEGTGVYGLSYLDDIAFEWVEQAIHGLETMRPFCVKGFLEPNRFLCTVSYWNCHLVCEDDERYPLNQEELIHEFSHTSMLQFCQYLYEDVSQNINEWASFVDYEDLDIDKRKAELAQKLECLKNLIAERTEWFGEHRCFL</sequence>
<proteinExistence type="predicted"/>
<evidence type="ECO:0000313" key="1">
    <source>
        <dbReference type="EMBL" id="KAA4397667.1"/>
    </source>
</evidence>
<dbReference type="EMBL" id="VWHP01000070">
    <property type="protein sequence ID" value="KAA4397667.1"/>
    <property type="molecule type" value="Genomic_DNA"/>
</dbReference>
<name>A0A641XZZ5_BACOV</name>